<feature type="compositionally biased region" description="Basic and acidic residues" evidence="8">
    <location>
        <begin position="1"/>
        <end position="13"/>
    </location>
</feature>
<evidence type="ECO:0000256" key="1">
    <source>
        <dbReference type="ARBA" id="ARBA00001383"/>
    </source>
</evidence>
<evidence type="ECO:0000256" key="8">
    <source>
        <dbReference type="SAM" id="MobiDB-lite"/>
    </source>
</evidence>
<feature type="region of interest" description="Disordered" evidence="8">
    <location>
        <begin position="1"/>
        <end position="59"/>
    </location>
</feature>
<dbReference type="GO" id="GO:0004143">
    <property type="term" value="F:ATP-dependent diacylglycerol kinase activity"/>
    <property type="evidence" value="ECO:0007669"/>
    <property type="project" value="UniProtKB-EC"/>
</dbReference>
<dbReference type="InterPro" id="IPR000756">
    <property type="entry name" value="Diacylglycerol_kin_accessory"/>
</dbReference>
<evidence type="ECO:0000259" key="9">
    <source>
        <dbReference type="PROSITE" id="PS50146"/>
    </source>
</evidence>
<feature type="compositionally biased region" description="Basic and acidic residues" evidence="8">
    <location>
        <begin position="93"/>
        <end position="110"/>
    </location>
</feature>
<dbReference type="OMA" id="CTPNLMR"/>
<feature type="compositionally biased region" description="Basic and acidic residues" evidence="8">
    <location>
        <begin position="40"/>
        <end position="49"/>
    </location>
</feature>
<dbReference type="SMART" id="SM00045">
    <property type="entry name" value="DAGKa"/>
    <property type="match status" value="1"/>
</dbReference>
<dbReference type="OrthoDB" id="242257at2759"/>
<dbReference type="EMBL" id="KI660008">
    <property type="protein sequence ID" value="ETN78238.1"/>
    <property type="molecule type" value="Genomic_DNA"/>
</dbReference>
<comment type="catalytic activity">
    <reaction evidence="1 7">
        <text>a 1,2-diacyl-sn-glycerol + ATP = a 1,2-diacyl-sn-glycero-3-phosphate + ADP + H(+)</text>
        <dbReference type="Rhea" id="RHEA:10272"/>
        <dbReference type="ChEBI" id="CHEBI:15378"/>
        <dbReference type="ChEBI" id="CHEBI:17815"/>
        <dbReference type="ChEBI" id="CHEBI:30616"/>
        <dbReference type="ChEBI" id="CHEBI:58608"/>
        <dbReference type="ChEBI" id="CHEBI:456216"/>
        <dbReference type="EC" id="2.7.1.107"/>
    </reaction>
</comment>
<dbReference type="InterPro" id="IPR001206">
    <property type="entry name" value="Diacylglycerol_kinase_cat_dom"/>
</dbReference>
<comment type="similarity">
    <text evidence="2 7">Belongs to the eukaryotic diacylglycerol kinase family.</text>
</comment>
<dbReference type="Pfam" id="PF23578">
    <property type="entry name" value="DGKI"/>
    <property type="match status" value="1"/>
</dbReference>
<dbReference type="Pfam" id="PF00609">
    <property type="entry name" value="DAGK_acc"/>
    <property type="match status" value="1"/>
</dbReference>
<dbReference type="STRING" id="51031.W2T8P1"/>
<dbReference type="InterPro" id="IPR056383">
    <property type="entry name" value="DGKI-like_dom"/>
</dbReference>
<feature type="compositionally biased region" description="Basic residues" evidence="8">
    <location>
        <begin position="30"/>
        <end position="39"/>
    </location>
</feature>
<evidence type="ECO:0000313" key="10">
    <source>
        <dbReference type="EMBL" id="ETN78238.1"/>
    </source>
</evidence>
<dbReference type="GO" id="GO:0005524">
    <property type="term" value="F:ATP binding"/>
    <property type="evidence" value="ECO:0007669"/>
    <property type="project" value="UniProtKB-KW"/>
</dbReference>
<dbReference type="GO" id="GO:0007200">
    <property type="term" value="P:phospholipase C-activating G protein-coupled receptor signaling pathway"/>
    <property type="evidence" value="ECO:0007669"/>
    <property type="project" value="InterPro"/>
</dbReference>
<dbReference type="InterPro" id="IPR037607">
    <property type="entry name" value="DGK"/>
</dbReference>
<dbReference type="FunFam" id="2.60.200.40:FF:000002">
    <property type="entry name" value="Diacylglycerol kinase"/>
    <property type="match status" value="1"/>
</dbReference>
<dbReference type="CDD" id="cd20855">
    <property type="entry name" value="C1_DGK_typeIV_rpt2"/>
    <property type="match status" value="1"/>
</dbReference>
<dbReference type="SUPFAM" id="SSF111331">
    <property type="entry name" value="NAD kinase/diacylglycerol kinase-like"/>
    <property type="match status" value="1"/>
</dbReference>
<dbReference type="Pfam" id="PF00781">
    <property type="entry name" value="DAGK_cat"/>
    <property type="match status" value="1"/>
</dbReference>
<dbReference type="EC" id="2.7.1.107" evidence="7"/>
<evidence type="ECO:0000256" key="3">
    <source>
        <dbReference type="ARBA" id="ARBA00022679"/>
    </source>
</evidence>
<dbReference type="PANTHER" id="PTHR11255">
    <property type="entry name" value="DIACYLGLYCEROL KINASE"/>
    <property type="match status" value="1"/>
</dbReference>
<gene>
    <name evidence="10" type="ORF">NECAME_02944</name>
</gene>
<keyword evidence="3 7" id="KW-0808">Transferase</keyword>
<dbReference type="Proteomes" id="UP000053676">
    <property type="component" value="Unassembled WGS sequence"/>
</dbReference>
<reference evidence="11" key="1">
    <citation type="journal article" date="2014" name="Nat. Genet.">
        <title>Genome of the human hookworm Necator americanus.</title>
        <authorList>
            <person name="Tang Y.T."/>
            <person name="Gao X."/>
            <person name="Rosa B.A."/>
            <person name="Abubucker S."/>
            <person name="Hallsworth-Pepin K."/>
            <person name="Martin J."/>
            <person name="Tyagi R."/>
            <person name="Heizer E."/>
            <person name="Zhang X."/>
            <person name="Bhonagiri-Palsikar V."/>
            <person name="Minx P."/>
            <person name="Warren W.C."/>
            <person name="Wang Q."/>
            <person name="Zhan B."/>
            <person name="Hotez P.J."/>
            <person name="Sternberg P.W."/>
            <person name="Dougall A."/>
            <person name="Gaze S.T."/>
            <person name="Mulvenna J."/>
            <person name="Sotillo J."/>
            <person name="Ranganathan S."/>
            <person name="Rabelo E.M."/>
            <person name="Wilson R.K."/>
            <person name="Felgner P.L."/>
            <person name="Bethony J."/>
            <person name="Hawdon J.M."/>
            <person name="Gasser R.B."/>
            <person name="Loukas A."/>
            <person name="Mitreva M."/>
        </authorList>
    </citation>
    <scope>NUCLEOTIDE SEQUENCE [LARGE SCALE GENOMIC DNA]</scope>
</reference>
<feature type="domain" description="DAGKc" evidence="9">
    <location>
        <begin position="674"/>
        <end position="764"/>
    </location>
</feature>
<accession>W2T8P1</accession>
<evidence type="ECO:0000313" key="11">
    <source>
        <dbReference type="Proteomes" id="UP000053676"/>
    </source>
</evidence>
<dbReference type="PROSITE" id="PS50146">
    <property type="entry name" value="DAGK"/>
    <property type="match status" value="1"/>
</dbReference>
<dbReference type="InterPro" id="IPR016064">
    <property type="entry name" value="NAD/diacylglycerol_kinase_sf"/>
</dbReference>
<name>W2T8P1_NECAM</name>
<dbReference type="CDD" id="cd20802">
    <property type="entry name" value="C1_DGK_typeIV_rpt1"/>
    <property type="match status" value="1"/>
</dbReference>
<dbReference type="InterPro" id="IPR017438">
    <property type="entry name" value="ATP-NAD_kinase_N"/>
</dbReference>
<evidence type="ECO:0000256" key="4">
    <source>
        <dbReference type="ARBA" id="ARBA00022741"/>
    </source>
</evidence>
<keyword evidence="5 7" id="KW-0418">Kinase</keyword>
<feature type="region of interest" description="Disordered" evidence="8">
    <location>
        <begin position="347"/>
        <end position="380"/>
    </location>
</feature>
<feature type="compositionally biased region" description="Polar residues" evidence="8">
    <location>
        <begin position="209"/>
        <end position="223"/>
    </location>
</feature>
<feature type="region of interest" description="Disordered" evidence="8">
    <location>
        <begin position="199"/>
        <end position="225"/>
    </location>
</feature>
<dbReference type="SMART" id="SM00046">
    <property type="entry name" value="DAGKc"/>
    <property type="match status" value="1"/>
</dbReference>
<organism evidence="10 11">
    <name type="scientific">Necator americanus</name>
    <name type="common">Human hookworm</name>
    <dbReference type="NCBI Taxonomy" id="51031"/>
    <lineage>
        <taxon>Eukaryota</taxon>
        <taxon>Metazoa</taxon>
        <taxon>Ecdysozoa</taxon>
        <taxon>Nematoda</taxon>
        <taxon>Chromadorea</taxon>
        <taxon>Rhabditida</taxon>
        <taxon>Rhabditina</taxon>
        <taxon>Rhabditomorpha</taxon>
        <taxon>Strongyloidea</taxon>
        <taxon>Ancylostomatidae</taxon>
        <taxon>Bunostominae</taxon>
        <taxon>Necator</taxon>
    </lineage>
</organism>
<keyword evidence="4 7" id="KW-0547">Nucleotide-binding</keyword>
<evidence type="ECO:0000256" key="6">
    <source>
        <dbReference type="ARBA" id="ARBA00022840"/>
    </source>
</evidence>
<dbReference type="PANTHER" id="PTHR11255:SF80">
    <property type="entry name" value="EYE-SPECIFIC DIACYLGLYCEROL KINASE"/>
    <property type="match status" value="1"/>
</dbReference>
<evidence type="ECO:0000256" key="5">
    <source>
        <dbReference type="ARBA" id="ARBA00022777"/>
    </source>
</evidence>
<dbReference type="KEGG" id="nai:NECAME_02944"/>
<proteinExistence type="inferred from homology"/>
<evidence type="ECO:0000256" key="2">
    <source>
        <dbReference type="ARBA" id="ARBA00009280"/>
    </source>
</evidence>
<dbReference type="GO" id="GO:0005886">
    <property type="term" value="C:plasma membrane"/>
    <property type="evidence" value="ECO:0007669"/>
    <property type="project" value="TreeGrafter"/>
</dbReference>
<keyword evidence="11" id="KW-1185">Reference proteome</keyword>
<keyword evidence="6 7" id="KW-0067">ATP-binding</keyword>
<dbReference type="Gene3D" id="3.40.50.10330">
    <property type="entry name" value="Probable inorganic polyphosphate/atp-NAD kinase, domain 1"/>
    <property type="match status" value="1"/>
</dbReference>
<evidence type="ECO:0000256" key="7">
    <source>
        <dbReference type="RuleBase" id="RU361128"/>
    </source>
</evidence>
<dbReference type="Gene3D" id="2.60.200.40">
    <property type="match status" value="1"/>
</dbReference>
<dbReference type="AlphaFoldDB" id="W2T8P1"/>
<sequence length="1157" mass="130976">MLTLRKDSNDVFHVRHQVPSTKRTQSDKERKKKEKHGRRERSQETEERRKRTGRKLSEALWSPKQMLLRRKKPLGPSLSWEPERLDVVGSTEARSRIHSDGSDGSENERLKHGDCIEEPRFELEVDFRCILTHTIFLFLSLQLLCGHCALVAAHRRELLKTEIESAVKLLARRLGSGRTWQGTTKVPLQGMPNIVVSSISSDEDELTPERNTSSERGSSLQTSETRDLPHEIKCVIAIIAQLIMRNLAGFIKRIIGRADLFFLKFALAAPHFSSPCSSASASPQVQRCDNDIILVDSQSSQDQSPPRLLMPPALLSPYPDSASPPRSNSVDLSTLRRDIELLSISSGDSATESEFEPPTPAESVRTTRSKSHDPACPGSVLRRPSRIEYLSELFSSRKALAKSPVVRRTAVEQESRTVNKHRTSRYWLDEQPKNSLVNHVSTLELTLFQIHPSEHIWLPSSGPGSSTSVDSECYVGEKDCRKVGEKRRCAACHVVAHTSCFPLLSKLNLNCKMTFYDHTLKKQSQKEANDSLSMHHWVHKWRHEGRCTKCGKSFQQKMFNFQQKEKKETMAVACSWCKDSYHLKNCFTKEKLEERCDRGQLREMVVPPNWILRLPTRHRNKHKQNTNRQSKRPTRQFIVKPNDWSAGPSQPLLVFVNPKSGGNKEIRNQHHCRLEVYRKIITQLRLLVCGGDGTVGWVLQTLDNLNWPTYPPMAIMPLGTGNDLARCMGWGGVFSDEPMSQLLQAVLRETTVTHLDRWNVDVEPNESSPLDSTDELSDAVQSSLPLTVMNNYFSIGADAHVALQFHHSRSANPQMLNSRLKNRIAYGGLGTIDLFKRSWKDLSEYIYLECDGVDLTPRIKELKLHCILFQNITYYAGGTIPWGNDSIGDFVKPSCCDGLLEVLGFTTATLAALQMGGKGERLAQCSTVKVITLKPIPMQVDGEPCLLAPSHIRLNFHSKVPMLRREKKTNCTPNLMRRNTRNYHKDSQASVQSTSLIMQLPVIVVGRHDYDTYKDAFERLKDTAFEIGVINMDSESDLSTAREVVQKLLLDHPCLPYDSGREWRFLDYVTNAEEGTFRVSRAQEHVNSISDICNPDDCLLILDDAFPSITNRSAGMDANLMYAPPAAVQQPQRTLMQRRISETLRIVLSSDAQETHL</sequence>
<protein>
    <recommendedName>
        <fullName evidence="7">Diacylglycerol kinase</fullName>
        <shortName evidence="7">DAG kinase</shortName>
        <ecNumber evidence="7">2.7.1.107</ecNumber>
    </recommendedName>
</protein>
<feature type="region of interest" description="Disordered" evidence="8">
    <location>
        <begin position="297"/>
        <end position="330"/>
    </location>
</feature>
<feature type="region of interest" description="Disordered" evidence="8">
    <location>
        <begin position="91"/>
        <end position="110"/>
    </location>
</feature>